<reference evidence="3 4" key="1">
    <citation type="submission" date="2018-04" db="EMBL/GenBank/DDBJ databases">
        <title>Genomic Encyclopedia of Type Strains, Phase III (KMG-III): the genomes of soil and plant-associated and newly described type strains.</title>
        <authorList>
            <person name="Whitman W."/>
        </authorList>
    </citation>
    <scope>NUCLEOTIDE SEQUENCE [LARGE SCALE GENOMIC DNA]</scope>
    <source>
        <strain evidence="3 4">NW12</strain>
    </source>
</reference>
<feature type="chain" id="PRO_5015697917" evidence="1">
    <location>
        <begin position="24"/>
        <end position="183"/>
    </location>
</feature>
<dbReference type="EMBL" id="PZZN01000003">
    <property type="protein sequence ID" value="PTM44927.1"/>
    <property type="molecule type" value="Genomic_DNA"/>
</dbReference>
<comment type="caution">
    <text evidence="3">The sequence shown here is derived from an EMBL/GenBank/DDBJ whole genome shotgun (WGS) entry which is preliminary data.</text>
</comment>
<dbReference type="Proteomes" id="UP000240996">
    <property type="component" value="Unassembled WGS sequence"/>
</dbReference>
<keyword evidence="4" id="KW-1185">Reference proteome</keyword>
<dbReference type="Pfam" id="PF07589">
    <property type="entry name" value="PEP-CTERM"/>
    <property type="match status" value="1"/>
</dbReference>
<feature type="signal peptide" evidence="1">
    <location>
        <begin position="1"/>
        <end position="23"/>
    </location>
</feature>
<evidence type="ECO:0000313" key="4">
    <source>
        <dbReference type="Proteomes" id="UP000240996"/>
    </source>
</evidence>
<evidence type="ECO:0000256" key="1">
    <source>
        <dbReference type="SAM" id="SignalP"/>
    </source>
</evidence>
<dbReference type="InterPro" id="IPR013424">
    <property type="entry name" value="Ice-binding_C"/>
</dbReference>
<dbReference type="AlphaFoldDB" id="A0A2T4YND6"/>
<keyword evidence="1" id="KW-0732">Signal</keyword>
<dbReference type="NCBIfam" id="NF038126">
    <property type="entry name" value="PEP_CTERM_FxDxF"/>
    <property type="match status" value="1"/>
</dbReference>
<proteinExistence type="predicted"/>
<gene>
    <name evidence="3" type="ORF">C8J24_3143</name>
</gene>
<evidence type="ECO:0000259" key="2">
    <source>
        <dbReference type="Pfam" id="PF07589"/>
    </source>
</evidence>
<feature type="domain" description="Ice-binding protein C-terminal" evidence="2">
    <location>
        <begin position="150"/>
        <end position="175"/>
    </location>
</feature>
<accession>A0A2T4YND6</accession>
<protein>
    <submittedName>
        <fullName evidence="3">Putative secreted protein with PEP-CTERM sorting signal</fullName>
    </submittedName>
</protein>
<evidence type="ECO:0000313" key="3">
    <source>
        <dbReference type="EMBL" id="PTM44927.1"/>
    </source>
</evidence>
<organism evidence="3 4">
    <name type="scientific">Sphingomonas aerolata</name>
    <dbReference type="NCBI Taxonomy" id="185951"/>
    <lineage>
        <taxon>Bacteria</taxon>
        <taxon>Pseudomonadati</taxon>
        <taxon>Pseudomonadota</taxon>
        <taxon>Alphaproteobacteria</taxon>
        <taxon>Sphingomonadales</taxon>
        <taxon>Sphingomonadaceae</taxon>
        <taxon>Sphingomonas</taxon>
    </lineage>
</organism>
<dbReference type="RefSeq" id="WP_107933794.1">
    <property type="nucleotide sequence ID" value="NZ_PZZN01000003.1"/>
</dbReference>
<sequence length="183" mass="19127">MKRLLLSTMAFVSAFAIAPAAHAVNFTPNDPEFTVSGDIKNGTVSADFGRAGIKRGAFTDTFNFIIDQAGLASGTLSTSTTRFFSPTDLDILSVFINGFAASKTVVGKAEFFEINNVAIAKGATNQIVVNGLSRGNGSYAGTATFEPTAAVPEAGTWAIMLFGIGGIGSSMRVRRRQAKIAFA</sequence>
<name>A0A2T4YND6_9SPHN</name>